<dbReference type="PROSITE" id="PS00018">
    <property type="entry name" value="EF_HAND_1"/>
    <property type="match status" value="1"/>
</dbReference>
<dbReference type="InterPro" id="IPR011992">
    <property type="entry name" value="EF-hand-dom_pair"/>
</dbReference>
<evidence type="ECO:0000313" key="3">
    <source>
        <dbReference type="EMBL" id="ETO32635.1"/>
    </source>
</evidence>
<dbReference type="OrthoDB" id="26525at2759"/>
<reference evidence="3 4" key="1">
    <citation type="journal article" date="2013" name="Curr. Biol.">
        <title>The Genome of the Foraminiferan Reticulomyxa filosa.</title>
        <authorList>
            <person name="Glockner G."/>
            <person name="Hulsmann N."/>
            <person name="Schleicher M."/>
            <person name="Noegel A.A."/>
            <person name="Eichinger L."/>
            <person name="Gallinger C."/>
            <person name="Pawlowski J."/>
            <person name="Sierra R."/>
            <person name="Euteneuer U."/>
            <person name="Pillet L."/>
            <person name="Moustafa A."/>
            <person name="Platzer M."/>
            <person name="Groth M."/>
            <person name="Szafranski K."/>
            <person name="Schliwa M."/>
        </authorList>
    </citation>
    <scope>NUCLEOTIDE SEQUENCE [LARGE SCALE GENOMIC DNA]</scope>
</reference>
<keyword evidence="4" id="KW-1185">Reference proteome</keyword>
<accession>X6P258</accession>
<dbReference type="SMART" id="SM00054">
    <property type="entry name" value="EFh"/>
    <property type="match status" value="2"/>
</dbReference>
<dbReference type="AlphaFoldDB" id="X6P258"/>
<keyword evidence="1" id="KW-0106">Calcium</keyword>
<dbReference type="PROSITE" id="PS50222">
    <property type="entry name" value="EF_HAND_2"/>
    <property type="match status" value="2"/>
</dbReference>
<feature type="domain" description="EF-hand" evidence="2">
    <location>
        <begin position="42"/>
        <end position="77"/>
    </location>
</feature>
<dbReference type="InterPro" id="IPR018247">
    <property type="entry name" value="EF_Hand_1_Ca_BS"/>
</dbReference>
<organism evidence="3 4">
    <name type="scientific">Reticulomyxa filosa</name>
    <dbReference type="NCBI Taxonomy" id="46433"/>
    <lineage>
        <taxon>Eukaryota</taxon>
        <taxon>Sar</taxon>
        <taxon>Rhizaria</taxon>
        <taxon>Retaria</taxon>
        <taxon>Foraminifera</taxon>
        <taxon>Monothalamids</taxon>
        <taxon>Reticulomyxidae</taxon>
        <taxon>Reticulomyxa</taxon>
    </lineage>
</organism>
<proteinExistence type="predicted"/>
<comment type="caution">
    <text evidence="3">The sequence shown here is derived from an EMBL/GenBank/DDBJ whole genome shotgun (WGS) entry which is preliminary data.</text>
</comment>
<dbReference type="InterPro" id="IPR002048">
    <property type="entry name" value="EF_hand_dom"/>
</dbReference>
<feature type="domain" description="EF-hand" evidence="2">
    <location>
        <begin position="4"/>
        <end position="39"/>
    </location>
</feature>
<dbReference type="CDD" id="cd00051">
    <property type="entry name" value="EFh"/>
    <property type="match status" value="1"/>
</dbReference>
<evidence type="ECO:0000259" key="2">
    <source>
        <dbReference type="PROSITE" id="PS50222"/>
    </source>
</evidence>
<dbReference type="Gene3D" id="1.10.238.10">
    <property type="entry name" value="EF-hand"/>
    <property type="match status" value="1"/>
</dbReference>
<protein>
    <recommendedName>
        <fullName evidence="2">EF-hand domain-containing protein</fullName>
    </recommendedName>
</protein>
<dbReference type="SUPFAM" id="SSF47473">
    <property type="entry name" value="EF-hand"/>
    <property type="match status" value="1"/>
</dbReference>
<gene>
    <name evidence="3" type="ORF">RFI_04481</name>
</gene>
<name>X6P258_RETFI</name>
<evidence type="ECO:0000256" key="1">
    <source>
        <dbReference type="ARBA" id="ARBA00022837"/>
    </source>
</evidence>
<dbReference type="Pfam" id="PF13499">
    <property type="entry name" value="EF-hand_7"/>
    <property type="match status" value="1"/>
</dbReference>
<dbReference type="EMBL" id="ASPP01004042">
    <property type="protein sequence ID" value="ETO32635.1"/>
    <property type="molecule type" value="Genomic_DNA"/>
</dbReference>
<dbReference type="GO" id="GO:0005509">
    <property type="term" value="F:calcium ion binding"/>
    <property type="evidence" value="ECO:0007669"/>
    <property type="project" value="InterPro"/>
</dbReference>
<sequence length="169" mass="19637">MTETQYRVLLEAFQEIDSNQDGCIEENELNAWLIRLGFLEHDANDRTKEIMKHLDTDNDGKIKLEEFTIFFQCCINIFVRARAEVMLTRTTTLELQDMVKGASPPSRPRNESVTVDDLRLHFAEKAKSDEEVDEINVALHSFAQKNASPRGHCSFAFFFFLYLHFNNNK</sequence>
<dbReference type="Proteomes" id="UP000023152">
    <property type="component" value="Unassembled WGS sequence"/>
</dbReference>
<evidence type="ECO:0000313" key="4">
    <source>
        <dbReference type="Proteomes" id="UP000023152"/>
    </source>
</evidence>